<dbReference type="PANTHER" id="PTHR43591:SF24">
    <property type="entry name" value="2-METHOXY-6-POLYPRENYL-1,4-BENZOQUINOL METHYLASE, MITOCHONDRIAL"/>
    <property type="match status" value="1"/>
</dbReference>
<keyword evidence="2 5" id="KW-0489">Methyltransferase</keyword>
<keyword evidence="4" id="KW-0949">S-adenosyl-L-methionine</keyword>
<sequence>MIDIYEPKFVEKLFDKMSTSYSKMNYLTSFGFSERWRKQCVEEINIEKGKTTVDLMTGMGECWKHILKNSDNTSKLIAIDFSTEMINRARKKKRKYKGYNIDILKENIFENSIPNNSADYVISGFGLKTFNNKQLEKLAIEINRILKPGGKFSLIDVSVPNRTLLNPFYMFYLKKMVPVFGKLFLGNPETYKMLGVYTEAFKNSGAVYNIFRNLKFEVENVDYFYGCATGIKGYKTTI</sequence>
<name>A0A8H2LEC2_9FLAO</name>
<dbReference type="InterPro" id="IPR004033">
    <property type="entry name" value="UbiE/COQ5_MeTrFase"/>
</dbReference>
<dbReference type="PANTHER" id="PTHR43591">
    <property type="entry name" value="METHYLTRANSFERASE"/>
    <property type="match status" value="1"/>
</dbReference>
<dbReference type="GO" id="GO:0009234">
    <property type="term" value="P:menaquinone biosynthetic process"/>
    <property type="evidence" value="ECO:0007669"/>
    <property type="project" value="UniProtKB-KW"/>
</dbReference>
<proteinExistence type="predicted"/>
<organism evidence="5 6">
    <name type="scientific">Bizionia saleffrena</name>
    <dbReference type="NCBI Taxonomy" id="291189"/>
    <lineage>
        <taxon>Bacteria</taxon>
        <taxon>Pseudomonadati</taxon>
        <taxon>Bacteroidota</taxon>
        <taxon>Flavobacteriia</taxon>
        <taxon>Flavobacteriales</taxon>
        <taxon>Flavobacteriaceae</taxon>
        <taxon>Bizionia</taxon>
    </lineage>
</organism>
<evidence type="ECO:0000256" key="1">
    <source>
        <dbReference type="ARBA" id="ARBA00022428"/>
    </source>
</evidence>
<accession>A0A8H2LEC2</accession>
<keyword evidence="1" id="KW-0474">Menaquinone biosynthesis</keyword>
<evidence type="ECO:0000256" key="2">
    <source>
        <dbReference type="ARBA" id="ARBA00022603"/>
    </source>
</evidence>
<dbReference type="CDD" id="cd02440">
    <property type="entry name" value="AdoMet_MTases"/>
    <property type="match status" value="1"/>
</dbReference>
<keyword evidence="3 5" id="KW-0808">Transferase</keyword>
<dbReference type="Pfam" id="PF01209">
    <property type="entry name" value="Ubie_methyltran"/>
    <property type="match status" value="1"/>
</dbReference>
<evidence type="ECO:0000256" key="4">
    <source>
        <dbReference type="ARBA" id="ARBA00022691"/>
    </source>
</evidence>
<dbReference type="SUPFAM" id="SSF53335">
    <property type="entry name" value="S-adenosyl-L-methionine-dependent methyltransferases"/>
    <property type="match status" value="1"/>
</dbReference>
<protein>
    <submittedName>
        <fullName evidence="5">Methyltransferase domain-containing protein</fullName>
    </submittedName>
</protein>
<dbReference type="InterPro" id="IPR029063">
    <property type="entry name" value="SAM-dependent_MTases_sf"/>
</dbReference>
<dbReference type="RefSeq" id="WP_148369008.1">
    <property type="nucleotide sequence ID" value="NZ_VSKM01000004.1"/>
</dbReference>
<dbReference type="PROSITE" id="PS51608">
    <property type="entry name" value="SAM_MT_UBIE"/>
    <property type="match status" value="1"/>
</dbReference>
<evidence type="ECO:0000313" key="6">
    <source>
        <dbReference type="Proteomes" id="UP000323324"/>
    </source>
</evidence>
<dbReference type="Gene3D" id="3.40.50.150">
    <property type="entry name" value="Vaccinia Virus protein VP39"/>
    <property type="match status" value="1"/>
</dbReference>
<keyword evidence="6" id="KW-1185">Reference proteome</keyword>
<dbReference type="EMBL" id="VSKM01000004">
    <property type="protein sequence ID" value="TYB76718.1"/>
    <property type="molecule type" value="Genomic_DNA"/>
</dbReference>
<dbReference type="GO" id="GO:0008168">
    <property type="term" value="F:methyltransferase activity"/>
    <property type="evidence" value="ECO:0007669"/>
    <property type="project" value="UniProtKB-KW"/>
</dbReference>
<gene>
    <name evidence="5" type="ORF">ES676_05070</name>
</gene>
<comment type="caution">
    <text evidence="5">The sequence shown here is derived from an EMBL/GenBank/DDBJ whole genome shotgun (WGS) entry which is preliminary data.</text>
</comment>
<dbReference type="AlphaFoldDB" id="A0A8H2LEC2"/>
<dbReference type="Proteomes" id="UP000323324">
    <property type="component" value="Unassembled WGS sequence"/>
</dbReference>
<evidence type="ECO:0000313" key="5">
    <source>
        <dbReference type="EMBL" id="TYB76718.1"/>
    </source>
</evidence>
<reference evidence="5 6" key="1">
    <citation type="submission" date="2019-08" db="EMBL/GenBank/DDBJ databases">
        <title>Genomes of Antarctic Bizionia species.</title>
        <authorList>
            <person name="Bowman J.P."/>
        </authorList>
    </citation>
    <scope>NUCLEOTIDE SEQUENCE [LARGE SCALE GENOMIC DNA]</scope>
    <source>
        <strain evidence="5 6">HFD</strain>
    </source>
</reference>
<evidence type="ECO:0000256" key="3">
    <source>
        <dbReference type="ARBA" id="ARBA00022679"/>
    </source>
</evidence>
<dbReference type="GO" id="GO:0032259">
    <property type="term" value="P:methylation"/>
    <property type="evidence" value="ECO:0007669"/>
    <property type="project" value="UniProtKB-KW"/>
</dbReference>